<name>A0A6G3WJR1_9ACTN</name>
<evidence type="ECO:0000256" key="6">
    <source>
        <dbReference type="ARBA" id="ARBA00023136"/>
    </source>
</evidence>
<dbReference type="NCBIfam" id="TIGR00924">
    <property type="entry name" value="yjdL_sub1_fam"/>
    <property type="match status" value="1"/>
</dbReference>
<comment type="subcellular location">
    <subcellularLocation>
        <location evidence="1">Cell membrane</location>
        <topology evidence="1">Multi-pass membrane protein</topology>
    </subcellularLocation>
</comment>
<reference evidence="8" key="1">
    <citation type="submission" date="2020-01" db="EMBL/GenBank/DDBJ databases">
        <title>Insect and environment-associated Actinomycetes.</title>
        <authorList>
            <person name="Currrie C."/>
            <person name="Chevrette M."/>
            <person name="Carlson C."/>
            <person name="Stubbendieck R."/>
            <person name="Wendt-Pienkowski E."/>
        </authorList>
    </citation>
    <scope>NUCLEOTIDE SEQUENCE</scope>
    <source>
        <strain evidence="8">SID7499</strain>
    </source>
</reference>
<accession>A0A6G3WJR1</accession>
<dbReference type="InterPro" id="IPR050171">
    <property type="entry name" value="MFS_Transporters"/>
</dbReference>
<dbReference type="PANTHER" id="PTHR23517:SF15">
    <property type="entry name" value="PROTON-DEPENDENT OLIGOPEPTIDE FAMILY TRANSPORT PROTEIN"/>
    <property type="match status" value="1"/>
</dbReference>
<feature type="non-terminal residue" evidence="8">
    <location>
        <position position="1"/>
    </location>
</feature>
<keyword evidence="3" id="KW-1003">Cell membrane</keyword>
<gene>
    <name evidence="8" type="ORF">G3M58_04830</name>
</gene>
<evidence type="ECO:0000256" key="3">
    <source>
        <dbReference type="ARBA" id="ARBA00022475"/>
    </source>
</evidence>
<evidence type="ECO:0000313" key="8">
    <source>
        <dbReference type="EMBL" id="NEE05755.1"/>
    </source>
</evidence>
<evidence type="ECO:0000256" key="4">
    <source>
        <dbReference type="ARBA" id="ARBA00022692"/>
    </source>
</evidence>
<evidence type="ECO:0000256" key="5">
    <source>
        <dbReference type="ARBA" id="ARBA00022989"/>
    </source>
</evidence>
<protein>
    <submittedName>
        <fullName evidence="8">MFS transporter</fullName>
    </submittedName>
</protein>
<dbReference type="AlphaFoldDB" id="A0A6G3WJR1"/>
<keyword evidence="4 7" id="KW-0812">Transmembrane</keyword>
<evidence type="ECO:0000256" key="1">
    <source>
        <dbReference type="ARBA" id="ARBA00004651"/>
    </source>
</evidence>
<organism evidence="8">
    <name type="scientific">Streptomyces sp. SID7499</name>
    <dbReference type="NCBI Taxonomy" id="2706086"/>
    <lineage>
        <taxon>Bacteria</taxon>
        <taxon>Bacillati</taxon>
        <taxon>Actinomycetota</taxon>
        <taxon>Actinomycetes</taxon>
        <taxon>Kitasatosporales</taxon>
        <taxon>Streptomycetaceae</taxon>
        <taxon>Streptomyces</taxon>
    </lineage>
</organism>
<evidence type="ECO:0000256" key="2">
    <source>
        <dbReference type="ARBA" id="ARBA00022448"/>
    </source>
</evidence>
<dbReference type="PANTHER" id="PTHR23517">
    <property type="entry name" value="RESISTANCE PROTEIN MDTM, PUTATIVE-RELATED-RELATED"/>
    <property type="match status" value="1"/>
</dbReference>
<dbReference type="EMBL" id="JAAGMN010000504">
    <property type="protein sequence ID" value="NEE05755.1"/>
    <property type="molecule type" value="Genomic_DNA"/>
</dbReference>
<feature type="non-terminal residue" evidence="8">
    <location>
        <position position="88"/>
    </location>
</feature>
<keyword evidence="2" id="KW-0813">Transport</keyword>
<dbReference type="InterPro" id="IPR036259">
    <property type="entry name" value="MFS_trans_sf"/>
</dbReference>
<proteinExistence type="predicted"/>
<dbReference type="SUPFAM" id="SSF103473">
    <property type="entry name" value="MFS general substrate transporter"/>
    <property type="match status" value="1"/>
</dbReference>
<keyword evidence="5 7" id="KW-1133">Transmembrane helix</keyword>
<evidence type="ECO:0000256" key="7">
    <source>
        <dbReference type="SAM" id="Phobius"/>
    </source>
</evidence>
<dbReference type="InterPro" id="IPR005279">
    <property type="entry name" value="Dipep/tripep_permease"/>
</dbReference>
<dbReference type="GO" id="GO:0015833">
    <property type="term" value="P:peptide transport"/>
    <property type="evidence" value="ECO:0007669"/>
    <property type="project" value="InterPro"/>
</dbReference>
<keyword evidence="6 7" id="KW-0472">Membrane</keyword>
<dbReference type="GO" id="GO:1904680">
    <property type="term" value="F:peptide transmembrane transporter activity"/>
    <property type="evidence" value="ECO:0007669"/>
    <property type="project" value="InterPro"/>
</dbReference>
<feature type="transmembrane region" description="Helical" evidence="7">
    <location>
        <begin position="48"/>
        <end position="70"/>
    </location>
</feature>
<dbReference type="GO" id="GO:0005886">
    <property type="term" value="C:plasma membrane"/>
    <property type="evidence" value="ECO:0007669"/>
    <property type="project" value="UniProtKB-SubCell"/>
</dbReference>
<dbReference type="Gene3D" id="1.20.1250.20">
    <property type="entry name" value="MFS general substrate transporter like domains"/>
    <property type="match status" value="1"/>
</dbReference>
<sequence>EKTFFGHPRGLATLFMTEMWERFSYYGMRALLPLYLIAPGGLDMNPATATAIYSVYLSLVYLLAMPGGWFGDRVWGPRKTVAIAGGII</sequence>
<comment type="caution">
    <text evidence="8">The sequence shown here is derived from an EMBL/GenBank/DDBJ whole genome shotgun (WGS) entry which is preliminary data.</text>
</comment>